<protein>
    <submittedName>
        <fullName evidence="1">Uncharacterized protein</fullName>
    </submittedName>
</protein>
<accession>A0A835DMG9</accession>
<organism evidence="1 2">
    <name type="scientific">Tetracentron sinense</name>
    <name type="common">Spur-leaf</name>
    <dbReference type="NCBI Taxonomy" id="13715"/>
    <lineage>
        <taxon>Eukaryota</taxon>
        <taxon>Viridiplantae</taxon>
        <taxon>Streptophyta</taxon>
        <taxon>Embryophyta</taxon>
        <taxon>Tracheophyta</taxon>
        <taxon>Spermatophyta</taxon>
        <taxon>Magnoliopsida</taxon>
        <taxon>Trochodendrales</taxon>
        <taxon>Trochodendraceae</taxon>
        <taxon>Tetracentron</taxon>
    </lineage>
</organism>
<proteinExistence type="predicted"/>
<reference evidence="1 2" key="1">
    <citation type="submission" date="2020-04" db="EMBL/GenBank/DDBJ databases">
        <title>Plant Genome Project.</title>
        <authorList>
            <person name="Zhang R.-G."/>
        </authorList>
    </citation>
    <scope>NUCLEOTIDE SEQUENCE [LARGE SCALE GENOMIC DNA]</scope>
    <source>
        <strain evidence="1">YNK0</strain>
        <tissue evidence="1">Leaf</tissue>
    </source>
</reference>
<dbReference type="Proteomes" id="UP000655225">
    <property type="component" value="Unassembled WGS sequence"/>
</dbReference>
<sequence length="136" mass="15666">MQGCEKERKARGLLEEVCNEFAMEIGEDKINKVIADPETSLRSRRATPYMMEMREVELVRQTASSVEGSKKVKTTEEDMDESSRIFVCVKFRDQLWRLVGSFEASGKKQVRFWARTRPTQIPSCTTSMDICRDCNA</sequence>
<keyword evidence="2" id="KW-1185">Reference proteome</keyword>
<comment type="caution">
    <text evidence="1">The sequence shown here is derived from an EMBL/GenBank/DDBJ whole genome shotgun (WGS) entry which is preliminary data.</text>
</comment>
<dbReference type="EMBL" id="JABCRI010000003">
    <property type="protein sequence ID" value="KAF8409558.1"/>
    <property type="molecule type" value="Genomic_DNA"/>
</dbReference>
<dbReference type="AlphaFoldDB" id="A0A835DMG9"/>
<name>A0A835DMG9_TETSI</name>
<evidence type="ECO:0000313" key="2">
    <source>
        <dbReference type="Proteomes" id="UP000655225"/>
    </source>
</evidence>
<evidence type="ECO:0000313" key="1">
    <source>
        <dbReference type="EMBL" id="KAF8409558.1"/>
    </source>
</evidence>
<gene>
    <name evidence="1" type="ORF">HHK36_005636</name>
</gene>